<dbReference type="InterPro" id="IPR003761">
    <property type="entry name" value="Exonuc_VII_S"/>
</dbReference>
<sequence>MTSEKEMTFEMAMKELESIVEKLEQGDVEIEKALEYYQKGMELSKICTNKLTHVQEKMVQIMNEQGETLPFEVQED</sequence>
<evidence type="ECO:0000256" key="6">
    <source>
        <dbReference type="HAMAP-Rule" id="MF_00337"/>
    </source>
</evidence>
<evidence type="ECO:0000256" key="2">
    <source>
        <dbReference type="ARBA" id="ARBA00022490"/>
    </source>
</evidence>
<dbReference type="PANTHER" id="PTHR34137:SF1">
    <property type="entry name" value="EXODEOXYRIBONUCLEASE 7 SMALL SUBUNIT"/>
    <property type="match status" value="1"/>
</dbReference>
<dbReference type="GO" id="GO:0006308">
    <property type="term" value="P:DNA catabolic process"/>
    <property type="evidence" value="ECO:0007669"/>
    <property type="project" value="UniProtKB-UniRule"/>
</dbReference>
<dbReference type="Gene3D" id="1.10.287.1040">
    <property type="entry name" value="Exonuclease VII, small subunit"/>
    <property type="match status" value="1"/>
</dbReference>
<dbReference type="InterPro" id="IPR037004">
    <property type="entry name" value="Exonuc_VII_ssu_sf"/>
</dbReference>
<comment type="function">
    <text evidence="6">Bidirectionally degrades single-stranded DNA into large acid-insoluble oligonucleotides, which are then degraded further into small acid-soluble oligonucleotides.</text>
</comment>
<evidence type="ECO:0000313" key="7">
    <source>
        <dbReference type="EMBL" id="GEN31142.1"/>
    </source>
</evidence>
<dbReference type="EMBL" id="BJXW01000012">
    <property type="protein sequence ID" value="GEN31142.1"/>
    <property type="molecule type" value="Genomic_DNA"/>
</dbReference>
<dbReference type="NCBIfam" id="TIGR01280">
    <property type="entry name" value="xseB"/>
    <property type="match status" value="1"/>
</dbReference>
<keyword evidence="3 6" id="KW-0540">Nuclease</keyword>
<keyword evidence="8" id="KW-1185">Reference proteome</keyword>
<comment type="caution">
    <text evidence="7">The sequence shown here is derived from an EMBL/GenBank/DDBJ whole genome shotgun (WGS) entry which is preliminary data.</text>
</comment>
<comment type="subunit">
    <text evidence="6">Heterooligomer composed of large and small subunits.</text>
</comment>
<name>A0A511V1C5_9BACI</name>
<accession>A0A511V1C5</accession>
<dbReference type="EC" id="3.1.11.6" evidence="6"/>
<evidence type="ECO:0000256" key="5">
    <source>
        <dbReference type="ARBA" id="ARBA00022839"/>
    </source>
</evidence>
<dbReference type="RefSeq" id="WP_146937066.1">
    <property type="nucleotide sequence ID" value="NZ_BJXW01000012.1"/>
</dbReference>
<dbReference type="Pfam" id="PF02609">
    <property type="entry name" value="Exonuc_VII_S"/>
    <property type="match status" value="1"/>
</dbReference>
<organism evidence="7 8">
    <name type="scientific">Cerasibacillus quisquiliarum</name>
    <dbReference type="NCBI Taxonomy" id="227865"/>
    <lineage>
        <taxon>Bacteria</taxon>
        <taxon>Bacillati</taxon>
        <taxon>Bacillota</taxon>
        <taxon>Bacilli</taxon>
        <taxon>Bacillales</taxon>
        <taxon>Bacillaceae</taxon>
        <taxon>Cerasibacillus</taxon>
    </lineage>
</organism>
<dbReference type="OrthoDB" id="9798666at2"/>
<proteinExistence type="inferred from homology"/>
<comment type="catalytic activity">
    <reaction evidence="6">
        <text>Exonucleolytic cleavage in either 5'- to 3'- or 3'- to 5'-direction to yield nucleoside 5'-phosphates.</text>
        <dbReference type="EC" id="3.1.11.6"/>
    </reaction>
</comment>
<dbReference type="GO" id="GO:0005829">
    <property type="term" value="C:cytosol"/>
    <property type="evidence" value="ECO:0007669"/>
    <property type="project" value="TreeGrafter"/>
</dbReference>
<keyword evidence="4 6" id="KW-0378">Hydrolase</keyword>
<dbReference type="PIRSF" id="PIRSF006488">
    <property type="entry name" value="Exonuc_VII_S"/>
    <property type="match status" value="1"/>
</dbReference>
<reference evidence="7 8" key="1">
    <citation type="submission" date="2019-07" db="EMBL/GenBank/DDBJ databases">
        <title>Whole genome shotgun sequence of Cerasibacillus quisquiliarum NBRC 102429.</title>
        <authorList>
            <person name="Hosoyama A."/>
            <person name="Uohara A."/>
            <person name="Ohji S."/>
            <person name="Ichikawa N."/>
        </authorList>
    </citation>
    <scope>NUCLEOTIDE SEQUENCE [LARGE SCALE GENOMIC DNA]</scope>
    <source>
        <strain evidence="7 8">NBRC 102429</strain>
    </source>
</reference>
<keyword evidence="2 6" id="KW-0963">Cytoplasm</keyword>
<dbReference type="GO" id="GO:0009318">
    <property type="term" value="C:exodeoxyribonuclease VII complex"/>
    <property type="evidence" value="ECO:0007669"/>
    <property type="project" value="UniProtKB-UniRule"/>
</dbReference>
<dbReference type="Proteomes" id="UP000321491">
    <property type="component" value="Unassembled WGS sequence"/>
</dbReference>
<gene>
    <name evidence="6 7" type="primary">xseB</name>
    <name evidence="7" type="ORF">CQU01_13800</name>
</gene>
<dbReference type="SUPFAM" id="SSF116842">
    <property type="entry name" value="XseB-like"/>
    <property type="match status" value="1"/>
</dbReference>
<evidence type="ECO:0000256" key="1">
    <source>
        <dbReference type="ARBA" id="ARBA00009998"/>
    </source>
</evidence>
<comment type="subcellular location">
    <subcellularLocation>
        <location evidence="6">Cytoplasm</location>
    </subcellularLocation>
</comment>
<evidence type="ECO:0000256" key="3">
    <source>
        <dbReference type="ARBA" id="ARBA00022722"/>
    </source>
</evidence>
<dbReference type="AlphaFoldDB" id="A0A511V1C5"/>
<comment type="similarity">
    <text evidence="1 6">Belongs to the XseB family.</text>
</comment>
<dbReference type="HAMAP" id="MF_00337">
    <property type="entry name" value="Exonuc_7_S"/>
    <property type="match status" value="1"/>
</dbReference>
<dbReference type="GO" id="GO:0008855">
    <property type="term" value="F:exodeoxyribonuclease VII activity"/>
    <property type="evidence" value="ECO:0007669"/>
    <property type="project" value="UniProtKB-UniRule"/>
</dbReference>
<keyword evidence="5 6" id="KW-0269">Exonuclease</keyword>
<evidence type="ECO:0000256" key="4">
    <source>
        <dbReference type="ARBA" id="ARBA00022801"/>
    </source>
</evidence>
<dbReference type="PANTHER" id="PTHR34137">
    <property type="entry name" value="EXODEOXYRIBONUCLEASE 7 SMALL SUBUNIT"/>
    <property type="match status" value="1"/>
</dbReference>
<evidence type="ECO:0000313" key="8">
    <source>
        <dbReference type="Proteomes" id="UP000321491"/>
    </source>
</evidence>
<protein>
    <recommendedName>
        <fullName evidence="6">Exodeoxyribonuclease 7 small subunit</fullName>
        <ecNumber evidence="6">3.1.11.6</ecNumber>
    </recommendedName>
    <alternativeName>
        <fullName evidence="6">Exodeoxyribonuclease VII small subunit</fullName>
        <shortName evidence="6">Exonuclease VII small subunit</shortName>
    </alternativeName>
</protein>